<name>A0ABD2TP97_9SOLN</name>
<protein>
    <submittedName>
        <fullName evidence="3">Uncharacterized protein</fullName>
    </submittedName>
</protein>
<feature type="compositionally biased region" description="Polar residues" evidence="2">
    <location>
        <begin position="130"/>
        <end position="144"/>
    </location>
</feature>
<keyword evidence="4" id="KW-1185">Reference proteome</keyword>
<comment type="caution">
    <text evidence="3">The sequence shown here is derived from an EMBL/GenBank/DDBJ whole genome shotgun (WGS) entry which is preliminary data.</text>
</comment>
<evidence type="ECO:0000256" key="2">
    <source>
        <dbReference type="SAM" id="MobiDB-lite"/>
    </source>
</evidence>
<evidence type="ECO:0000256" key="1">
    <source>
        <dbReference type="SAM" id="Coils"/>
    </source>
</evidence>
<sequence>MSSGRSHCMSSVHLTGKKLLLPDPMILKAIWPEYEGFSLRCLLSARRTFGQNMKRGYEGESIPSQSLARQDKRVQQMNSHENGKTCSMKMLPKGTTSTPANEDKTRAENQVASDDAPISTFDKEGVEGTVSPSLANTRSKTSDAVETPDCPIKVENLEDFFARVSGQIKRVQSLGFSADQSSNDKISATQKPTPSAEMLATAKGDIERVLNMPSQNMLLPENCLALSAALSIYAAAPDVSAERVLALEKLKENLPHFSLTLRRAEKDKEEYFSKAAKKTRLVDELIKDQELYTDLKDCRGTLDIQISKLVAKMKDAQTKIKAIEEQKLSLAKRCFKKSSVLDKVEVEYQSLKELKELADSDAARVEENLKYFKSKII</sequence>
<accession>A0ABD2TP97</accession>
<dbReference type="AlphaFoldDB" id="A0ABD2TP97"/>
<proteinExistence type="predicted"/>
<organism evidence="3 4">
    <name type="scientific">Solanum stoloniferum</name>
    <dbReference type="NCBI Taxonomy" id="62892"/>
    <lineage>
        <taxon>Eukaryota</taxon>
        <taxon>Viridiplantae</taxon>
        <taxon>Streptophyta</taxon>
        <taxon>Embryophyta</taxon>
        <taxon>Tracheophyta</taxon>
        <taxon>Spermatophyta</taxon>
        <taxon>Magnoliopsida</taxon>
        <taxon>eudicotyledons</taxon>
        <taxon>Gunneridae</taxon>
        <taxon>Pentapetalae</taxon>
        <taxon>asterids</taxon>
        <taxon>lamiids</taxon>
        <taxon>Solanales</taxon>
        <taxon>Solanaceae</taxon>
        <taxon>Solanoideae</taxon>
        <taxon>Solaneae</taxon>
        <taxon>Solanum</taxon>
    </lineage>
</organism>
<keyword evidence="1" id="KW-0175">Coiled coil</keyword>
<dbReference type="EMBL" id="JBJKTR010000009">
    <property type="protein sequence ID" value="KAL3358192.1"/>
    <property type="molecule type" value="Genomic_DNA"/>
</dbReference>
<gene>
    <name evidence="3" type="ORF">AABB24_015371</name>
</gene>
<dbReference type="Proteomes" id="UP001627284">
    <property type="component" value="Unassembled WGS sequence"/>
</dbReference>
<evidence type="ECO:0000313" key="3">
    <source>
        <dbReference type="EMBL" id="KAL3358192.1"/>
    </source>
</evidence>
<reference evidence="3 4" key="1">
    <citation type="submission" date="2024-05" db="EMBL/GenBank/DDBJ databases">
        <title>De novo assembly of an allotetraploid wild potato.</title>
        <authorList>
            <person name="Hosaka A.J."/>
        </authorList>
    </citation>
    <scope>NUCLEOTIDE SEQUENCE [LARGE SCALE GENOMIC DNA]</scope>
    <source>
        <tissue evidence="3">Young leaves</tissue>
    </source>
</reference>
<feature type="region of interest" description="Disordered" evidence="2">
    <location>
        <begin position="75"/>
        <end position="146"/>
    </location>
</feature>
<evidence type="ECO:0000313" key="4">
    <source>
        <dbReference type="Proteomes" id="UP001627284"/>
    </source>
</evidence>
<feature type="coiled-coil region" evidence="1">
    <location>
        <begin position="306"/>
        <end position="368"/>
    </location>
</feature>